<reference evidence="1 2" key="1">
    <citation type="submission" date="2018-08" db="EMBL/GenBank/DDBJ databases">
        <authorList>
            <person name="Laetsch R D."/>
            <person name="Stevens L."/>
            <person name="Kumar S."/>
            <person name="Blaxter L. M."/>
        </authorList>
    </citation>
    <scope>NUCLEOTIDE SEQUENCE [LARGE SCALE GENOMIC DNA]</scope>
</reference>
<dbReference type="AlphaFoldDB" id="A0A3P6TAV3"/>
<name>A0A3P6TAV3_LITSI</name>
<sequence>MAAVNQFHTLKSTENFGISINYDCNRSFDGTMVAAEEVSTVARRRRTGRQQRGEGTAFEFRPINVSDIGGTFCFL</sequence>
<dbReference type="EMBL" id="UYRX01000680">
    <property type="protein sequence ID" value="VDK85272.1"/>
    <property type="molecule type" value="Genomic_DNA"/>
</dbReference>
<evidence type="ECO:0000313" key="2">
    <source>
        <dbReference type="Proteomes" id="UP000277928"/>
    </source>
</evidence>
<protein>
    <submittedName>
        <fullName evidence="1">Uncharacterized protein</fullName>
    </submittedName>
</protein>
<organism evidence="1 2">
    <name type="scientific">Litomosoides sigmodontis</name>
    <name type="common">Filarial nematode worm</name>
    <dbReference type="NCBI Taxonomy" id="42156"/>
    <lineage>
        <taxon>Eukaryota</taxon>
        <taxon>Metazoa</taxon>
        <taxon>Ecdysozoa</taxon>
        <taxon>Nematoda</taxon>
        <taxon>Chromadorea</taxon>
        <taxon>Rhabditida</taxon>
        <taxon>Spirurina</taxon>
        <taxon>Spiruromorpha</taxon>
        <taxon>Filarioidea</taxon>
        <taxon>Onchocercidae</taxon>
        <taxon>Litomosoides</taxon>
    </lineage>
</organism>
<accession>A0A3P6TAV3</accession>
<proteinExistence type="predicted"/>
<gene>
    <name evidence="1" type="ORF">NLS_LOCUS7050</name>
</gene>
<keyword evidence="2" id="KW-1185">Reference proteome</keyword>
<dbReference type="Proteomes" id="UP000277928">
    <property type="component" value="Unassembled WGS sequence"/>
</dbReference>
<evidence type="ECO:0000313" key="1">
    <source>
        <dbReference type="EMBL" id="VDK85272.1"/>
    </source>
</evidence>